<feature type="signal peptide" evidence="1">
    <location>
        <begin position="1"/>
        <end position="22"/>
    </location>
</feature>
<keyword evidence="3" id="KW-1185">Reference proteome</keyword>
<comment type="caution">
    <text evidence="2">The sequence shown here is derived from an EMBL/GenBank/DDBJ whole genome shotgun (WGS) entry which is preliminary data.</text>
</comment>
<name>A0A8B6FN62_MYTGA</name>
<keyword evidence="1" id="KW-0732">Signal</keyword>
<dbReference type="Proteomes" id="UP000596742">
    <property type="component" value="Unassembled WGS sequence"/>
</dbReference>
<proteinExistence type="predicted"/>
<evidence type="ECO:0000313" key="3">
    <source>
        <dbReference type="Proteomes" id="UP000596742"/>
    </source>
</evidence>
<evidence type="ECO:0000256" key="1">
    <source>
        <dbReference type="SAM" id="SignalP"/>
    </source>
</evidence>
<dbReference type="PROSITE" id="PS51257">
    <property type="entry name" value="PROKAR_LIPOPROTEIN"/>
    <property type="match status" value="1"/>
</dbReference>
<sequence>MNSLRAIVCCCVYFLLISCVTGADNDTTVADTVASTTPTATSSLGSGDSAGATLFPSFRQMVLCVLTSIISPERTYGVTSGTFTIK</sequence>
<reference evidence="2" key="1">
    <citation type="submission" date="2018-11" db="EMBL/GenBank/DDBJ databases">
        <authorList>
            <person name="Alioto T."/>
            <person name="Alioto T."/>
        </authorList>
    </citation>
    <scope>NUCLEOTIDE SEQUENCE</scope>
</reference>
<feature type="chain" id="PRO_5032600253" evidence="1">
    <location>
        <begin position="23"/>
        <end position="86"/>
    </location>
</feature>
<dbReference type="EMBL" id="UYJE01007161">
    <property type="protein sequence ID" value="VDI52239.1"/>
    <property type="molecule type" value="Genomic_DNA"/>
</dbReference>
<protein>
    <submittedName>
        <fullName evidence="2">Uncharacterized protein</fullName>
    </submittedName>
</protein>
<organism evidence="2 3">
    <name type="scientific">Mytilus galloprovincialis</name>
    <name type="common">Mediterranean mussel</name>
    <dbReference type="NCBI Taxonomy" id="29158"/>
    <lineage>
        <taxon>Eukaryota</taxon>
        <taxon>Metazoa</taxon>
        <taxon>Spiralia</taxon>
        <taxon>Lophotrochozoa</taxon>
        <taxon>Mollusca</taxon>
        <taxon>Bivalvia</taxon>
        <taxon>Autobranchia</taxon>
        <taxon>Pteriomorphia</taxon>
        <taxon>Mytilida</taxon>
        <taxon>Mytiloidea</taxon>
        <taxon>Mytilidae</taxon>
        <taxon>Mytilinae</taxon>
        <taxon>Mytilus</taxon>
    </lineage>
</organism>
<accession>A0A8B6FN62</accession>
<gene>
    <name evidence="2" type="ORF">MGAL_10B013399</name>
</gene>
<evidence type="ECO:0000313" key="2">
    <source>
        <dbReference type="EMBL" id="VDI52239.1"/>
    </source>
</evidence>
<dbReference type="AlphaFoldDB" id="A0A8B6FN62"/>